<dbReference type="Proteomes" id="UP000245390">
    <property type="component" value="Unassembled WGS sequence"/>
</dbReference>
<gene>
    <name evidence="1" type="ORF">C8D95_10964</name>
</gene>
<name>A0A316GJI9_9RHOB</name>
<keyword evidence="2" id="KW-1185">Reference proteome</keyword>
<dbReference type="AlphaFoldDB" id="A0A316GJI9"/>
<evidence type="ECO:0000313" key="2">
    <source>
        <dbReference type="Proteomes" id="UP000245390"/>
    </source>
</evidence>
<proteinExistence type="predicted"/>
<organism evidence="1 2">
    <name type="scientific">Silicimonas algicola</name>
    <dbReference type="NCBI Taxonomy" id="1826607"/>
    <lineage>
        <taxon>Bacteria</taxon>
        <taxon>Pseudomonadati</taxon>
        <taxon>Pseudomonadota</taxon>
        <taxon>Alphaproteobacteria</taxon>
        <taxon>Rhodobacterales</taxon>
        <taxon>Paracoccaceae</taxon>
    </lineage>
</organism>
<sequence length="29" mass="3320">MATSLTTFEPSLWFNIYTLPNGEHKGNHI</sequence>
<dbReference type="EMBL" id="QGGV01000009">
    <property type="protein sequence ID" value="PWK54977.1"/>
    <property type="molecule type" value="Genomic_DNA"/>
</dbReference>
<comment type="caution">
    <text evidence="1">The sequence shown here is derived from an EMBL/GenBank/DDBJ whole genome shotgun (WGS) entry which is preliminary data.</text>
</comment>
<evidence type="ECO:0000313" key="1">
    <source>
        <dbReference type="EMBL" id="PWK54977.1"/>
    </source>
</evidence>
<accession>A0A316GJI9</accession>
<protein>
    <submittedName>
        <fullName evidence="1">Uncharacterized protein</fullName>
    </submittedName>
</protein>
<reference evidence="1 2" key="1">
    <citation type="submission" date="2018-05" db="EMBL/GenBank/DDBJ databases">
        <title>Genomic Encyclopedia of Type Strains, Phase IV (KMG-IV): sequencing the most valuable type-strain genomes for metagenomic binning, comparative biology and taxonomic classification.</title>
        <authorList>
            <person name="Goeker M."/>
        </authorList>
    </citation>
    <scope>NUCLEOTIDE SEQUENCE [LARGE SCALE GENOMIC DNA]</scope>
    <source>
        <strain evidence="1 2">DSM 103371</strain>
    </source>
</reference>